<accession>A0ABQ6UCB7</accession>
<protein>
    <submittedName>
        <fullName evidence="1">Methyltransferase domain-containing protein</fullName>
    </submittedName>
</protein>
<keyword evidence="1" id="KW-0808">Transferase</keyword>
<evidence type="ECO:0000313" key="2">
    <source>
        <dbReference type="Proteomes" id="UP000471364"/>
    </source>
</evidence>
<dbReference type="SUPFAM" id="SSF53335">
    <property type="entry name" value="S-adenosyl-L-methionine-dependent methyltransferases"/>
    <property type="match status" value="1"/>
</dbReference>
<keyword evidence="2" id="KW-1185">Reference proteome</keyword>
<dbReference type="EMBL" id="WAAR01000112">
    <property type="protein sequence ID" value="KAB1108553.1"/>
    <property type="molecule type" value="Genomic_DNA"/>
</dbReference>
<dbReference type="GO" id="GO:0032259">
    <property type="term" value="P:methylation"/>
    <property type="evidence" value="ECO:0007669"/>
    <property type="project" value="UniProtKB-KW"/>
</dbReference>
<organism evidence="1 2">
    <name type="scientific">Micromonospora aurantiaca</name>
    <name type="common">nom. illeg.</name>
    <dbReference type="NCBI Taxonomy" id="47850"/>
    <lineage>
        <taxon>Bacteria</taxon>
        <taxon>Bacillati</taxon>
        <taxon>Actinomycetota</taxon>
        <taxon>Actinomycetes</taxon>
        <taxon>Micromonosporales</taxon>
        <taxon>Micromonosporaceae</taxon>
        <taxon>Micromonospora</taxon>
    </lineage>
</organism>
<comment type="caution">
    <text evidence="1">The sequence shown here is derived from an EMBL/GenBank/DDBJ whole genome shotgun (WGS) entry which is preliminary data.</text>
</comment>
<name>A0ABQ6UCB7_9ACTN</name>
<dbReference type="CDD" id="cd02440">
    <property type="entry name" value="AdoMet_MTases"/>
    <property type="match status" value="1"/>
</dbReference>
<evidence type="ECO:0000313" key="1">
    <source>
        <dbReference type="EMBL" id="KAB1108553.1"/>
    </source>
</evidence>
<dbReference type="RefSeq" id="WP_151014464.1">
    <property type="nucleotide sequence ID" value="NZ_JBNJLV010000001.1"/>
</dbReference>
<dbReference type="Proteomes" id="UP000471364">
    <property type="component" value="Unassembled WGS sequence"/>
</dbReference>
<reference evidence="1 2" key="1">
    <citation type="submission" date="2019-09" db="EMBL/GenBank/DDBJ databases">
        <title>High taxonomic diversity of Micromonospora strains isolated from Medicago sativa nodules in different geographical locations.</title>
        <authorList>
            <person name="Martinez-Hidalgo P."/>
            <person name="Flores-Felix J.D."/>
            <person name="Velazquez E."/>
            <person name="Brau L."/>
            <person name="Trujillo M.E."/>
            <person name="Martinez-Molina E."/>
        </authorList>
    </citation>
    <scope>NUCLEOTIDE SEQUENCE [LARGE SCALE GENOMIC DNA]</scope>
    <source>
        <strain evidence="1 2">ALFB5</strain>
    </source>
</reference>
<dbReference type="GO" id="GO:0008168">
    <property type="term" value="F:methyltransferase activity"/>
    <property type="evidence" value="ECO:0007669"/>
    <property type="project" value="UniProtKB-KW"/>
</dbReference>
<keyword evidence="1" id="KW-0489">Methyltransferase</keyword>
<sequence length="255" mass="27731">MTTTHNGRLRPPQLLELLDPTIRHELDRLAIRPGHRILEIGAGTGEITALLTRLVGPSGRVTAVDKDTSYLAPTAVIDVYHRNLDGDELPGEPDTFDLAIARWLHGALPDSTAVIRQMINRLRPDGWLILADVTETPPRVFRAAEDDATLIHTVMGRIYRTVAGLDGGGIWTTDTETLLLGGGMSQVCVHTSTETWTGGGPGCQVLADTADQLRHLLTTSELTDAKIDRFITLMADPAVVLSSYERRAIHAHKAA</sequence>
<dbReference type="InterPro" id="IPR029063">
    <property type="entry name" value="SAM-dependent_MTases_sf"/>
</dbReference>
<dbReference type="Gene3D" id="3.40.50.150">
    <property type="entry name" value="Vaccinia Virus protein VP39"/>
    <property type="match status" value="1"/>
</dbReference>
<gene>
    <name evidence="1" type="ORF">F6X54_22210</name>
</gene>
<proteinExistence type="predicted"/>
<dbReference type="Pfam" id="PF13489">
    <property type="entry name" value="Methyltransf_23"/>
    <property type="match status" value="1"/>
</dbReference>